<dbReference type="GeneTree" id="ENSGT00940000177436"/>
<evidence type="ECO:0000313" key="3">
    <source>
        <dbReference type="Proteomes" id="UP000261540"/>
    </source>
</evidence>
<sequence length="108" mass="12590">RRGTPTSLAILLLHSLEELTEDELTKIKYNLIYLAYEKYQRIPRGQVEKLDRMGIADMMIRSYGEVDALNVIIHILKKMNLNDLAQRLSKDLQKGNRIFNHSCFLSKL</sequence>
<dbReference type="Gene3D" id="1.10.533.10">
    <property type="entry name" value="Death Domain, Fas"/>
    <property type="match status" value="1"/>
</dbReference>
<keyword evidence="3" id="KW-1185">Reference proteome</keyword>
<reference evidence="2" key="2">
    <citation type="submission" date="2025-09" db="UniProtKB">
        <authorList>
            <consortium name="Ensembl"/>
        </authorList>
    </citation>
    <scope>IDENTIFICATION</scope>
</reference>
<dbReference type="PROSITE" id="PS50824">
    <property type="entry name" value="DAPIN"/>
    <property type="match status" value="1"/>
</dbReference>
<dbReference type="InterPro" id="IPR011029">
    <property type="entry name" value="DEATH-like_dom_sf"/>
</dbReference>
<evidence type="ECO:0000259" key="1">
    <source>
        <dbReference type="PROSITE" id="PS50824"/>
    </source>
</evidence>
<proteinExistence type="predicted"/>
<dbReference type="InterPro" id="IPR004020">
    <property type="entry name" value="DAPIN"/>
</dbReference>
<dbReference type="Ensembl" id="ENSPKIT00000039793.1">
    <property type="protein sequence ID" value="ENSPKIP00000015330.1"/>
    <property type="gene ID" value="ENSPKIG00000002092.1"/>
</dbReference>
<protein>
    <recommendedName>
        <fullName evidence="1">Pyrin domain-containing protein</fullName>
    </recommendedName>
</protein>
<organism evidence="2 3">
    <name type="scientific">Paramormyrops kingsleyae</name>
    <dbReference type="NCBI Taxonomy" id="1676925"/>
    <lineage>
        <taxon>Eukaryota</taxon>
        <taxon>Metazoa</taxon>
        <taxon>Chordata</taxon>
        <taxon>Craniata</taxon>
        <taxon>Vertebrata</taxon>
        <taxon>Euteleostomi</taxon>
        <taxon>Actinopterygii</taxon>
        <taxon>Neopterygii</taxon>
        <taxon>Teleostei</taxon>
        <taxon>Osteoglossocephala</taxon>
        <taxon>Osteoglossomorpha</taxon>
        <taxon>Osteoglossiformes</taxon>
        <taxon>Mormyridae</taxon>
        <taxon>Paramormyrops</taxon>
    </lineage>
</organism>
<dbReference type="AlphaFoldDB" id="A0A3B3RBN3"/>
<feature type="domain" description="Pyrin" evidence="1">
    <location>
        <begin position="12"/>
        <end position="94"/>
    </location>
</feature>
<reference evidence="2" key="1">
    <citation type="submission" date="2025-08" db="UniProtKB">
        <authorList>
            <consortium name="Ensembl"/>
        </authorList>
    </citation>
    <scope>IDENTIFICATION</scope>
</reference>
<accession>A0A3B3RBN3</accession>
<dbReference type="SMART" id="SM01289">
    <property type="entry name" value="PYRIN"/>
    <property type="match status" value="1"/>
</dbReference>
<evidence type="ECO:0000313" key="2">
    <source>
        <dbReference type="Ensembl" id="ENSPKIP00000015330.1"/>
    </source>
</evidence>
<dbReference type="Proteomes" id="UP000261540">
    <property type="component" value="Unplaced"/>
</dbReference>
<name>A0A3B3RBN3_9TELE</name>
<dbReference type="Pfam" id="PF02758">
    <property type="entry name" value="PYRIN"/>
    <property type="match status" value="1"/>
</dbReference>
<dbReference type="CDD" id="cd08321">
    <property type="entry name" value="Pyrin_ASC-like"/>
    <property type="match status" value="1"/>
</dbReference>
<dbReference type="SUPFAM" id="SSF47986">
    <property type="entry name" value="DEATH domain"/>
    <property type="match status" value="1"/>
</dbReference>